<dbReference type="InterPro" id="IPR000905">
    <property type="entry name" value="Gcp-like_dom"/>
</dbReference>
<dbReference type="PRINTS" id="PR00789">
    <property type="entry name" value="OSIALOPTASE"/>
</dbReference>
<evidence type="ECO:0000313" key="11">
    <source>
        <dbReference type="Proteomes" id="UP000297890"/>
    </source>
</evidence>
<feature type="binding site" evidence="8">
    <location>
        <position position="115"/>
    </location>
    <ligand>
        <name>Fe cation</name>
        <dbReference type="ChEBI" id="CHEBI:24875"/>
    </ligand>
</feature>
<dbReference type="InterPro" id="IPR022450">
    <property type="entry name" value="TsaD"/>
</dbReference>
<dbReference type="EMBL" id="SRIO01000001">
    <property type="protein sequence ID" value="TFZ84078.1"/>
    <property type="molecule type" value="Genomic_DNA"/>
</dbReference>
<dbReference type="Pfam" id="PF00814">
    <property type="entry name" value="TsaD"/>
    <property type="match status" value="1"/>
</dbReference>
<keyword evidence="4 8" id="KW-0479">Metal-binding</keyword>
<dbReference type="GO" id="GO:0005737">
    <property type="term" value="C:cytoplasm"/>
    <property type="evidence" value="ECO:0007669"/>
    <property type="project" value="UniProtKB-SubCell"/>
</dbReference>
<keyword evidence="2 8" id="KW-0808">Transferase</keyword>
<evidence type="ECO:0000313" key="10">
    <source>
        <dbReference type="EMBL" id="TFZ84078.1"/>
    </source>
</evidence>
<dbReference type="EC" id="2.3.1.234" evidence="8"/>
<protein>
    <recommendedName>
        <fullName evidence="8">tRNA N6-adenosine threonylcarbamoyltransferase</fullName>
        <ecNumber evidence="8">2.3.1.234</ecNumber>
    </recommendedName>
    <alternativeName>
        <fullName evidence="8">N6-L-threonylcarbamoyladenine synthase</fullName>
        <shortName evidence="8">t(6)A synthase</shortName>
    </alternativeName>
    <alternativeName>
        <fullName evidence="8">t(6)A37 threonylcarbamoyladenosine biosynthesis protein TsaD</fullName>
    </alternativeName>
    <alternativeName>
        <fullName evidence="8">tRNA threonylcarbamoyladenosine biosynthesis protein TsaD</fullName>
    </alternativeName>
</protein>
<feature type="binding site" evidence="8">
    <location>
        <position position="111"/>
    </location>
    <ligand>
        <name>Fe cation</name>
        <dbReference type="ChEBI" id="CHEBI:24875"/>
    </ligand>
</feature>
<evidence type="ECO:0000256" key="7">
    <source>
        <dbReference type="ARBA" id="ARBA00048117"/>
    </source>
</evidence>
<dbReference type="GO" id="GO:0061711">
    <property type="term" value="F:tRNA N(6)-L-threonylcarbamoyladenine synthase activity"/>
    <property type="evidence" value="ECO:0007669"/>
    <property type="project" value="UniProtKB-EC"/>
</dbReference>
<dbReference type="Proteomes" id="UP000297890">
    <property type="component" value="Unassembled WGS sequence"/>
</dbReference>
<feature type="binding site" evidence="8">
    <location>
        <position position="274"/>
    </location>
    <ligand>
        <name>substrate</name>
    </ligand>
</feature>
<comment type="cofactor">
    <cofactor evidence="8">
        <name>Fe(2+)</name>
        <dbReference type="ChEBI" id="CHEBI:29033"/>
    </cofactor>
    <text evidence="8">Binds 1 Fe(2+) ion per subunit.</text>
</comment>
<organism evidence="10 11">
    <name type="scientific">Candidatus Macondimonas diazotrophica</name>
    <dbReference type="NCBI Taxonomy" id="2305248"/>
    <lineage>
        <taxon>Bacteria</taxon>
        <taxon>Pseudomonadati</taxon>
        <taxon>Pseudomonadota</taxon>
        <taxon>Gammaproteobacteria</taxon>
        <taxon>Chromatiales</taxon>
        <taxon>Ectothiorhodospiraceae</taxon>
        <taxon>Candidatus Macondimonas</taxon>
    </lineage>
</organism>
<evidence type="ECO:0000256" key="6">
    <source>
        <dbReference type="ARBA" id="ARBA00023315"/>
    </source>
</evidence>
<keyword evidence="6 8" id="KW-0012">Acyltransferase</keyword>
<feature type="binding site" evidence="8">
    <location>
        <position position="302"/>
    </location>
    <ligand>
        <name>Fe cation</name>
        <dbReference type="ChEBI" id="CHEBI:24875"/>
    </ligand>
</feature>
<dbReference type="AlphaFoldDB" id="A0A4Z0FC29"/>
<comment type="similarity">
    <text evidence="8">Belongs to the KAE1 / TsaD family.</text>
</comment>
<dbReference type="FunFam" id="3.30.420.40:FF:000040">
    <property type="entry name" value="tRNA N6-adenosine threonylcarbamoyltransferase"/>
    <property type="match status" value="1"/>
</dbReference>
<reference evidence="10 11" key="1">
    <citation type="journal article" date="2019" name="ISME J.">
        <title>Candidatus Macondimonas diazotrophica, a novel gammaproteobacterial genus dominating crude-oil-contaminated coastal sediments.</title>
        <authorList>
            <person name="Karthikeyan S."/>
            <person name="Konstantinidis K."/>
        </authorList>
    </citation>
    <scope>NUCLEOTIDE SEQUENCE [LARGE SCALE GENOMIC DNA]</scope>
    <source>
        <strain evidence="10 11">KTK01</strain>
    </source>
</reference>
<dbReference type="RefSeq" id="WP_135280438.1">
    <property type="nucleotide sequence ID" value="NZ_SRIO01000001.1"/>
</dbReference>
<feature type="domain" description="Gcp-like" evidence="9">
    <location>
        <begin position="24"/>
        <end position="308"/>
    </location>
</feature>
<dbReference type="NCBIfam" id="TIGR03723">
    <property type="entry name" value="T6A_TsaD_YgjD"/>
    <property type="match status" value="1"/>
</dbReference>
<comment type="function">
    <text evidence="8">Required for the formation of a threonylcarbamoyl group on adenosine at position 37 (t(6)A37) in tRNAs that read codons beginning with adenine. Is involved in the transfer of the threonylcarbamoyl moiety of threonylcarbamoyl-AMP (TC-AMP) to the N6 group of A37, together with TsaE and TsaB. TsaD likely plays a direct catalytic role in this reaction.</text>
</comment>
<sequence length="342" mass="36065">MRVLGIETSCDETATAIYDSTSGLLAHVLHTQAALHAPHGGVVPELASRDHIRKLLPLIRQVLSEADTAPTAIDGIAYTAGPGLVGALLVGATLAQSLALAWDRPCVGVHHMEGHLLAPWLESPAPNFPVLALLVSGGHTLLVAVEGIGRYQLLGESIDDAAGEAFDKVAKLLGLPYPGGPALAALAESGTPDRFRFPRPMLDRPGLDFSFSGLKTAVLYAARDTNNNLNESLRADLARGFEEAAVEVLSEKCRRALRQTGLRQLVVAGGVGANRRLRAALQTMAAPLGAEVFYPRPLFCTDNGAMIALAGCHRLRAGEHGPAPVRTRWPIDSLHPPGAQTG</sequence>
<keyword evidence="3 8" id="KW-0819">tRNA processing</keyword>
<dbReference type="CDD" id="cd24133">
    <property type="entry name" value="ASKHA_NBD_TsaD_bac"/>
    <property type="match status" value="1"/>
</dbReference>
<dbReference type="PANTHER" id="PTHR11735:SF6">
    <property type="entry name" value="TRNA N6-ADENOSINE THREONYLCARBAMOYLTRANSFERASE, MITOCHONDRIAL"/>
    <property type="match status" value="1"/>
</dbReference>
<dbReference type="NCBIfam" id="TIGR00329">
    <property type="entry name" value="gcp_kae1"/>
    <property type="match status" value="1"/>
</dbReference>
<feature type="binding site" evidence="8">
    <location>
        <position position="167"/>
    </location>
    <ligand>
        <name>substrate</name>
    </ligand>
</feature>
<comment type="catalytic activity">
    <reaction evidence="7 8">
        <text>L-threonylcarbamoyladenylate + adenosine(37) in tRNA = N(6)-L-threonylcarbamoyladenosine(37) in tRNA + AMP + H(+)</text>
        <dbReference type="Rhea" id="RHEA:37059"/>
        <dbReference type="Rhea" id="RHEA-COMP:10162"/>
        <dbReference type="Rhea" id="RHEA-COMP:10163"/>
        <dbReference type="ChEBI" id="CHEBI:15378"/>
        <dbReference type="ChEBI" id="CHEBI:73682"/>
        <dbReference type="ChEBI" id="CHEBI:74411"/>
        <dbReference type="ChEBI" id="CHEBI:74418"/>
        <dbReference type="ChEBI" id="CHEBI:456215"/>
        <dbReference type="EC" id="2.3.1.234"/>
    </reaction>
</comment>
<keyword evidence="11" id="KW-1185">Reference proteome</keyword>
<evidence type="ECO:0000259" key="9">
    <source>
        <dbReference type="Pfam" id="PF00814"/>
    </source>
</evidence>
<evidence type="ECO:0000256" key="8">
    <source>
        <dbReference type="HAMAP-Rule" id="MF_01445"/>
    </source>
</evidence>
<dbReference type="InterPro" id="IPR017861">
    <property type="entry name" value="KAE1/TsaD"/>
</dbReference>
<evidence type="ECO:0000256" key="2">
    <source>
        <dbReference type="ARBA" id="ARBA00022679"/>
    </source>
</evidence>
<dbReference type="SUPFAM" id="SSF53067">
    <property type="entry name" value="Actin-like ATPase domain"/>
    <property type="match status" value="2"/>
</dbReference>
<evidence type="ECO:0000256" key="4">
    <source>
        <dbReference type="ARBA" id="ARBA00022723"/>
    </source>
</evidence>
<feature type="binding site" evidence="8">
    <location>
        <begin position="134"/>
        <end position="138"/>
    </location>
    <ligand>
        <name>substrate</name>
    </ligand>
</feature>
<name>A0A4Z0FC29_9GAMM</name>
<dbReference type="Gene3D" id="3.30.420.40">
    <property type="match status" value="2"/>
</dbReference>
<keyword evidence="5 8" id="KW-0408">Iron</keyword>
<dbReference type="HAMAP" id="MF_01445">
    <property type="entry name" value="TsaD"/>
    <property type="match status" value="1"/>
</dbReference>
<gene>
    <name evidence="8 10" type="primary">tsaD</name>
    <name evidence="10" type="ORF">E4680_00610</name>
</gene>
<keyword evidence="1 8" id="KW-0963">Cytoplasm</keyword>
<comment type="caution">
    <text evidence="8">Lacks conserved residue(s) required for the propagation of feature annotation.</text>
</comment>
<evidence type="ECO:0000256" key="5">
    <source>
        <dbReference type="ARBA" id="ARBA00023004"/>
    </source>
</evidence>
<evidence type="ECO:0000256" key="3">
    <source>
        <dbReference type="ARBA" id="ARBA00022694"/>
    </source>
</evidence>
<comment type="subcellular location">
    <subcellularLocation>
        <location evidence="8">Cytoplasm</location>
    </subcellularLocation>
</comment>
<comment type="caution">
    <text evidence="10">The sequence shown here is derived from an EMBL/GenBank/DDBJ whole genome shotgun (WGS) entry which is preliminary data.</text>
</comment>
<dbReference type="GO" id="GO:0002949">
    <property type="term" value="P:tRNA threonylcarbamoyladenosine modification"/>
    <property type="evidence" value="ECO:0007669"/>
    <property type="project" value="UniProtKB-UniRule"/>
</dbReference>
<evidence type="ECO:0000256" key="1">
    <source>
        <dbReference type="ARBA" id="ARBA00022490"/>
    </source>
</evidence>
<dbReference type="PANTHER" id="PTHR11735">
    <property type="entry name" value="TRNA N6-ADENOSINE THREONYLCARBAMOYLTRANSFERASE"/>
    <property type="match status" value="1"/>
</dbReference>
<proteinExistence type="inferred from homology"/>
<accession>A0A4Z0FC29</accession>
<feature type="binding site" evidence="8">
    <location>
        <position position="180"/>
    </location>
    <ligand>
        <name>substrate</name>
    </ligand>
</feature>
<dbReference type="GO" id="GO:0005506">
    <property type="term" value="F:iron ion binding"/>
    <property type="evidence" value="ECO:0007669"/>
    <property type="project" value="UniProtKB-UniRule"/>
</dbReference>
<dbReference type="OrthoDB" id="9806197at2"/>
<dbReference type="InterPro" id="IPR043129">
    <property type="entry name" value="ATPase_NBD"/>
</dbReference>